<sequence>MPTIVYASYPHVVEDILFHADYETKLAFRLTCRALRDCTDNLLCGPTLSYPEGEVGCRRLPFFHPHSGNSRSGRAKQHRAINTARLILLDSAVATPDDSEALSNIHPDSRVVLNHEQDAVATYRLPELAELTILGSHQCRCNDVDGGFDDPFTPMDVPQPPTLPGDLRDPDPRHTFAHAARQVHIDLSLRPTSDSSHHFRCALAKCALNRDVRRLTITVSEIFHLGMVLAPLQQKLNPGWRREDFEIEVRFRGQMPEFDVRALLAGLIELDPERVTVEAI</sequence>
<evidence type="ECO:0008006" key="3">
    <source>
        <dbReference type="Google" id="ProtNLM"/>
    </source>
</evidence>
<dbReference type="KEGG" id="tasa:A1Q1_04751"/>
<protein>
    <recommendedName>
        <fullName evidence="3">F-box domain-containing protein</fullName>
    </recommendedName>
</protein>
<name>J6EQ45_TRIAS</name>
<dbReference type="Proteomes" id="UP000002748">
    <property type="component" value="Unassembled WGS sequence"/>
</dbReference>
<organism evidence="1 2">
    <name type="scientific">Trichosporon asahii var. asahii (strain ATCC 90039 / CBS 2479 / JCM 2466 / KCTC 7840 / NBRC 103889/ NCYC 2677 / UAMH 7654)</name>
    <name type="common">Yeast</name>
    <dbReference type="NCBI Taxonomy" id="1186058"/>
    <lineage>
        <taxon>Eukaryota</taxon>
        <taxon>Fungi</taxon>
        <taxon>Dikarya</taxon>
        <taxon>Basidiomycota</taxon>
        <taxon>Agaricomycotina</taxon>
        <taxon>Tremellomycetes</taxon>
        <taxon>Trichosporonales</taxon>
        <taxon>Trichosporonaceae</taxon>
        <taxon>Trichosporon</taxon>
    </lineage>
</organism>
<evidence type="ECO:0000313" key="2">
    <source>
        <dbReference type="Proteomes" id="UP000002748"/>
    </source>
</evidence>
<dbReference type="EMBL" id="ALBS01000283">
    <property type="protein sequence ID" value="EJT46574.1"/>
    <property type="molecule type" value="Genomic_DNA"/>
</dbReference>
<dbReference type="HOGENOM" id="CLU_804566_0_0_1"/>
<dbReference type="VEuPathDB" id="FungiDB:A1Q1_04751"/>
<dbReference type="GeneID" id="25988263"/>
<proteinExistence type="predicted"/>
<accession>J6EQ45</accession>
<reference evidence="1 2" key="1">
    <citation type="journal article" date="2012" name="Eukaryot. Cell">
        <title>Draft genome sequence of CBS 2479, the standard type strain of Trichosporon asahii.</title>
        <authorList>
            <person name="Yang R.Y."/>
            <person name="Li H.T."/>
            <person name="Zhu H."/>
            <person name="Zhou G.P."/>
            <person name="Wang M."/>
            <person name="Wang L."/>
        </authorList>
    </citation>
    <scope>NUCLEOTIDE SEQUENCE [LARGE SCALE GENOMIC DNA]</scope>
    <source>
        <strain evidence="2">ATCC 90039 / CBS 2479 / JCM 2466 / KCTC 7840 / NCYC 2677 / UAMH 7654</strain>
    </source>
</reference>
<dbReference type="RefSeq" id="XP_014178464.1">
    <property type="nucleotide sequence ID" value="XM_014322989.1"/>
</dbReference>
<gene>
    <name evidence="1" type="ORF">A1Q1_04751</name>
</gene>
<dbReference type="AlphaFoldDB" id="J6EQ45"/>
<evidence type="ECO:0000313" key="1">
    <source>
        <dbReference type="EMBL" id="EJT46574.1"/>
    </source>
</evidence>
<comment type="caution">
    <text evidence="1">The sequence shown here is derived from an EMBL/GenBank/DDBJ whole genome shotgun (WGS) entry which is preliminary data.</text>
</comment>